<organism evidence="2 3">
    <name type="scientific">Helicobacter trogontum</name>
    <dbReference type="NCBI Taxonomy" id="50960"/>
    <lineage>
        <taxon>Bacteria</taxon>
        <taxon>Pseudomonadati</taxon>
        <taxon>Campylobacterota</taxon>
        <taxon>Epsilonproteobacteria</taxon>
        <taxon>Campylobacterales</taxon>
        <taxon>Helicobacteraceae</taxon>
        <taxon>Helicobacter</taxon>
    </lineage>
</organism>
<dbReference type="RefSeq" id="WP_052089197.1">
    <property type="nucleotide sequence ID" value="NZ_FZND01000009.1"/>
</dbReference>
<comment type="caution">
    <text evidence="2">The sequence shown here is derived from an EMBL/GenBank/DDBJ whole genome shotgun (WGS) entry which is preliminary data.</text>
</comment>
<evidence type="ECO:0000259" key="1">
    <source>
        <dbReference type="Pfam" id="PF13274"/>
    </source>
</evidence>
<dbReference type="Proteomes" id="UP000029861">
    <property type="component" value="Unassembled WGS sequence"/>
</dbReference>
<evidence type="ECO:0000313" key="3">
    <source>
        <dbReference type="Proteomes" id="UP000029861"/>
    </source>
</evidence>
<dbReference type="EMBL" id="JRPK02000074">
    <property type="protein sequence ID" value="TLD94065.1"/>
    <property type="molecule type" value="Genomic_DNA"/>
</dbReference>
<proteinExistence type="predicted"/>
<gene>
    <name evidence="2" type="ORF">LS80_010455</name>
</gene>
<dbReference type="Pfam" id="PF13274">
    <property type="entry name" value="SocA_Panacea"/>
    <property type="match status" value="1"/>
</dbReference>
<evidence type="ECO:0000313" key="2">
    <source>
        <dbReference type="EMBL" id="TLD94065.1"/>
    </source>
</evidence>
<protein>
    <submittedName>
        <fullName evidence="2">DUF4065 domain-containing protein</fullName>
    </submittedName>
</protein>
<dbReference type="InterPro" id="IPR025272">
    <property type="entry name" value="SocA_Panacea"/>
</dbReference>
<reference evidence="2 3" key="1">
    <citation type="journal article" date="2014" name="Genome Announc.">
        <title>Draft genome sequences of eight enterohepatic helicobacter species isolated from both laboratory and wild rodents.</title>
        <authorList>
            <person name="Sheh A."/>
            <person name="Shen Z."/>
            <person name="Fox J.G."/>
        </authorList>
    </citation>
    <scope>NUCLEOTIDE SEQUENCE [LARGE SCALE GENOMIC DNA]</scope>
    <source>
        <strain evidence="2 3">ATCC 49310</strain>
    </source>
</reference>
<feature type="domain" description="Antitoxin SocA-like Panacea" evidence="1">
    <location>
        <begin position="24"/>
        <end position="127"/>
    </location>
</feature>
<name>A0A4U8T3K4_9HELI</name>
<accession>A0A4U8T3K4</accession>
<dbReference type="AlphaFoldDB" id="A0A4U8T3K4"/>
<sequence length="157" mass="18462">MMNIIDVAGYFIKNSKIVLSKGRLNKLIYLADWKNCLEHNEQLTTIQWKFNHYGPYVDEIQNVIENDSKKRIVITNKINYFGSTKYELSVKKDDFIPPTEQQKAVLDLILQVTNNLNWSDFINLVYSTYPIKVSIRGEIMDLVKLSTEYKDKKYNTK</sequence>